<dbReference type="SUPFAM" id="SSF158446">
    <property type="entry name" value="IVS-encoded protein-like"/>
    <property type="match status" value="1"/>
</dbReference>
<dbReference type="Gene3D" id="1.20.1440.60">
    <property type="entry name" value="23S rRNA-intervening sequence"/>
    <property type="match status" value="1"/>
</dbReference>
<dbReference type="InterPro" id="IPR036583">
    <property type="entry name" value="23S_rRNA_IVS_sf"/>
</dbReference>
<accession>A0A370QKH8</accession>
<comment type="caution">
    <text evidence="1">The sequence shown here is derived from an EMBL/GenBank/DDBJ whole genome shotgun (WGS) entry which is preliminary data.</text>
</comment>
<dbReference type="Pfam" id="PF05635">
    <property type="entry name" value="23S_rRNA_IVP"/>
    <property type="match status" value="1"/>
</dbReference>
<dbReference type="PANTHER" id="PTHR38471">
    <property type="entry name" value="FOUR HELIX BUNDLE PROTEIN"/>
    <property type="match status" value="1"/>
</dbReference>
<dbReference type="OrthoDB" id="9811959at2"/>
<proteinExistence type="predicted"/>
<dbReference type="EMBL" id="QRAO01000001">
    <property type="protein sequence ID" value="RDK88874.1"/>
    <property type="molecule type" value="Genomic_DNA"/>
</dbReference>
<protein>
    <submittedName>
        <fullName evidence="1">Four helix bundle protein</fullName>
    </submittedName>
</protein>
<keyword evidence="2" id="KW-1185">Reference proteome</keyword>
<dbReference type="PANTHER" id="PTHR38471:SF2">
    <property type="entry name" value="FOUR HELIX BUNDLE PROTEIN"/>
    <property type="match status" value="1"/>
</dbReference>
<dbReference type="CDD" id="cd16377">
    <property type="entry name" value="23S_rRNA_IVP_like"/>
    <property type="match status" value="1"/>
</dbReference>
<dbReference type="Proteomes" id="UP000255317">
    <property type="component" value="Unassembled WGS sequence"/>
</dbReference>
<sequence>MDHKEMDVWKKSMDLVEAVYTMSAQFPVDERYGLTSQIRRAAISIPSNVAEGAARKSDKEFIQFISIALGSLSEVETQYQLAIRLKFINNLSEIESLITSVGRLLIGTKNYLLKK</sequence>
<evidence type="ECO:0000313" key="1">
    <source>
        <dbReference type="EMBL" id="RDK88874.1"/>
    </source>
</evidence>
<dbReference type="NCBIfam" id="TIGR02436">
    <property type="entry name" value="four helix bundle protein"/>
    <property type="match status" value="1"/>
</dbReference>
<dbReference type="AlphaFoldDB" id="A0A370QKH8"/>
<dbReference type="InterPro" id="IPR012657">
    <property type="entry name" value="23S_rRNA-intervening_sequence"/>
</dbReference>
<dbReference type="RefSeq" id="WP_115122535.1">
    <property type="nucleotide sequence ID" value="NZ_QRAO01000001.1"/>
</dbReference>
<name>A0A370QKH8_9FLAO</name>
<organism evidence="1 2">
    <name type="scientific">Marinirhabdus gelatinilytica</name>
    <dbReference type="NCBI Taxonomy" id="1703343"/>
    <lineage>
        <taxon>Bacteria</taxon>
        <taxon>Pseudomonadati</taxon>
        <taxon>Bacteroidota</taxon>
        <taxon>Flavobacteriia</taxon>
        <taxon>Flavobacteriales</taxon>
        <taxon>Flavobacteriaceae</taxon>
    </lineage>
</organism>
<evidence type="ECO:0000313" key="2">
    <source>
        <dbReference type="Proteomes" id="UP000255317"/>
    </source>
</evidence>
<reference evidence="1 2" key="1">
    <citation type="submission" date="2018-07" db="EMBL/GenBank/DDBJ databases">
        <title>Genomic Encyclopedia of Type Strains, Phase IV (KMG-IV): sequencing the most valuable type-strain genomes for metagenomic binning, comparative biology and taxonomic classification.</title>
        <authorList>
            <person name="Goeker M."/>
        </authorList>
    </citation>
    <scope>NUCLEOTIDE SEQUENCE [LARGE SCALE GENOMIC DNA]</scope>
    <source>
        <strain evidence="1 2">DSM 101478</strain>
    </source>
</reference>
<gene>
    <name evidence="1" type="ORF">C8D94_101751</name>
</gene>